<accession>A0AAE0K545</accession>
<proteinExistence type="predicted"/>
<keyword evidence="3" id="KW-1185">Reference proteome</keyword>
<feature type="region of interest" description="Disordered" evidence="1">
    <location>
        <begin position="1"/>
        <end position="28"/>
    </location>
</feature>
<gene>
    <name evidence="2" type="ORF">B0T24DRAFT_596237</name>
</gene>
<protein>
    <submittedName>
        <fullName evidence="2">Uncharacterized protein</fullName>
    </submittedName>
</protein>
<reference evidence="2" key="1">
    <citation type="journal article" date="2023" name="Mol. Phylogenet. Evol.">
        <title>Genome-scale phylogeny and comparative genomics of the fungal order Sordariales.</title>
        <authorList>
            <person name="Hensen N."/>
            <person name="Bonometti L."/>
            <person name="Westerberg I."/>
            <person name="Brannstrom I.O."/>
            <person name="Guillou S."/>
            <person name="Cros-Aarteil S."/>
            <person name="Calhoun S."/>
            <person name="Haridas S."/>
            <person name="Kuo A."/>
            <person name="Mondo S."/>
            <person name="Pangilinan J."/>
            <person name="Riley R."/>
            <person name="LaButti K."/>
            <person name="Andreopoulos B."/>
            <person name="Lipzen A."/>
            <person name="Chen C."/>
            <person name="Yan M."/>
            <person name="Daum C."/>
            <person name="Ng V."/>
            <person name="Clum A."/>
            <person name="Steindorff A."/>
            <person name="Ohm R.A."/>
            <person name="Martin F."/>
            <person name="Silar P."/>
            <person name="Natvig D.O."/>
            <person name="Lalanne C."/>
            <person name="Gautier V."/>
            <person name="Ament-Velasquez S.L."/>
            <person name="Kruys A."/>
            <person name="Hutchinson M.I."/>
            <person name="Powell A.J."/>
            <person name="Barry K."/>
            <person name="Miller A.N."/>
            <person name="Grigoriev I.V."/>
            <person name="Debuchy R."/>
            <person name="Gladieux P."/>
            <person name="Hiltunen Thoren M."/>
            <person name="Johannesson H."/>
        </authorList>
    </citation>
    <scope>NUCLEOTIDE SEQUENCE</scope>
    <source>
        <strain evidence="2">CBS 958.72</strain>
    </source>
</reference>
<feature type="compositionally biased region" description="Low complexity" evidence="1">
    <location>
        <begin position="110"/>
        <end position="127"/>
    </location>
</feature>
<reference evidence="2" key="2">
    <citation type="submission" date="2023-06" db="EMBL/GenBank/DDBJ databases">
        <authorList>
            <consortium name="Lawrence Berkeley National Laboratory"/>
            <person name="Haridas S."/>
            <person name="Hensen N."/>
            <person name="Bonometti L."/>
            <person name="Westerberg I."/>
            <person name="Brannstrom I.O."/>
            <person name="Guillou S."/>
            <person name="Cros-Aarteil S."/>
            <person name="Calhoun S."/>
            <person name="Kuo A."/>
            <person name="Mondo S."/>
            <person name="Pangilinan J."/>
            <person name="Riley R."/>
            <person name="Labutti K."/>
            <person name="Andreopoulos B."/>
            <person name="Lipzen A."/>
            <person name="Chen C."/>
            <person name="Yanf M."/>
            <person name="Daum C."/>
            <person name="Ng V."/>
            <person name="Clum A."/>
            <person name="Steindorff A."/>
            <person name="Ohm R."/>
            <person name="Martin F."/>
            <person name="Silar P."/>
            <person name="Natvig D."/>
            <person name="Lalanne C."/>
            <person name="Gautier V."/>
            <person name="Ament-Velasquez S.L."/>
            <person name="Kruys A."/>
            <person name="Hutchinson M.I."/>
            <person name="Powell A.J."/>
            <person name="Barry K."/>
            <person name="Miller A.N."/>
            <person name="Grigoriev I.V."/>
            <person name="Debuchy R."/>
            <person name="Gladieux P."/>
            <person name="Thoren M.H."/>
            <person name="Johannesson H."/>
        </authorList>
    </citation>
    <scope>NUCLEOTIDE SEQUENCE</scope>
    <source>
        <strain evidence="2">CBS 958.72</strain>
    </source>
</reference>
<dbReference type="Proteomes" id="UP001287356">
    <property type="component" value="Unassembled WGS sequence"/>
</dbReference>
<feature type="compositionally biased region" description="Basic and acidic residues" evidence="1">
    <location>
        <begin position="60"/>
        <end position="88"/>
    </location>
</feature>
<feature type="region of interest" description="Disordered" evidence="1">
    <location>
        <begin position="60"/>
        <end position="196"/>
    </location>
</feature>
<evidence type="ECO:0000313" key="2">
    <source>
        <dbReference type="EMBL" id="KAK3369500.1"/>
    </source>
</evidence>
<dbReference type="EMBL" id="JAULSN010000006">
    <property type="protein sequence ID" value="KAK3369500.1"/>
    <property type="molecule type" value="Genomic_DNA"/>
</dbReference>
<name>A0AAE0K545_9PEZI</name>
<dbReference type="AlphaFoldDB" id="A0AAE0K545"/>
<evidence type="ECO:0000256" key="1">
    <source>
        <dbReference type="SAM" id="MobiDB-lite"/>
    </source>
</evidence>
<comment type="caution">
    <text evidence="2">The sequence shown here is derived from an EMBL/GenBank/DDBJ whole genome shotgun (WGS) entry which is preliminary data.</text>
</comment>
<sequence>MAVARNEKTRHRRHPLANPPDTRARKEAIGSCSIGGRTLEYHQNPITSTNLKNSFEEFERARRQLRNSQDDAREESHELRDQLKEYWKGRKPQPAPLPPIEDEDDYEVIEQQPEEQPTYQPTPSTSSKPRHGKTLSSGSSHSTMSSSPLAVNQSPSSQSSRSHKRLDCWQVGQPHHAGSHQGAMHQPGDARDSGRDGASQLEVYMIRTRGLGAAAMELVDAKFREVPQVKDVVINMYHHFDAVGK</sequence>
<evidence type="ECO:0000313" key="3">
    <source>
        <dbReference type="Proteomes" id="UP001287356"/>
    </source>
</evidence>
<feature type="compositionally biased region" description="Low complexity" evidence="1">
    <location>
        <begin position="136"/>
        <end position="160"/>
    </location>
</feature>
<organism evidence="2 3">
    <name type="scientific">Lasiosphaeria ovina</name>
    <dbReference type="NCBI Taxonomy" id="92902"/>
    <lineage>
        <taxon>Eukaryota</taxon>
        <taxon>Fungi</taxon>
        <taxon>Dikarya</taxon>
        <taxon>Ascomycota</taxon>
        <taxon>Pezizomycotina</taxon>
        <taxon>Sordariomycetes</taxon>
        <taxon>Sordariomycetidae</taxon>
        <taxon>Sordariales</taxon>
        <taxon>Lasiosphaeriaceae</taxon>
        <taxon>Lasiosphaeria</taxon>
    </lineage>
</organism>